<keyword evidence="3" id="KW-1185">Reference proteome</keyword>
<dbReference type="Proteomes" id="UP000812966">
    <property type="component" value="Unassembled WGS sequence"/>
</dbReference>
<organism evidence="2 3">
    <name type="scientific">Filobasidium floriforme</name>
    <dbReference type="NCBI Taxonomy" id="5210"/>
    <lineage>
        <taxon>Eukaryota</taxon>
        <taxon>Fungi</taxon>
        <taxon>Dikarya</taxon>
        <taxon>Basidiomycota</taxon>
        <taxon>Agaricomycotina</taxon>
        <taxon>Tremellomycetes</taxon>
        <taxon>Filobasidiales</taxon>
        <taxon>Filobasidiaceae</taxon>
        <taxon>Filobasidium</taxon>
    </lineage>
</organism>
<reference evidence="2" key="1">
    <citation type="submission" date="2020-04" db="EMBL/GenBank/DDBJ databases">
        <title>Analysis of mating type loci in Filobasidium floriforme.</title>
        <authorList>
            <person name="Nowrousian M."/>
        </authorList>
    </citation>
    <scope>NUCLEOTIDE SEQUENCE</scope>
    <source>
        <strain evidence="2">CBS 6242</strain>
    </source>
</reference>
<feature type="region of interest" description="Disordered" evidence="1">
    <location>
        <begin position="277"/>
        <end position="297"/>
    </location>
</feature>
<gene>
    <name evidence="2" type="ORF">FFLO_02212</name>
</gene>
<dbReference type="AlphaFoldDB" id="A0A8K0JMZ8"/>
<evidence type="ECO:0000313" key="2">
    <source>
        <dbReference type="EMBL" id="KAG7562320.1"/>
    </source>
</evidence>
<evidence type="ECO:0000256" key="1">
    <source>
        <dbReference type="SAM" id="MobiDB-lite"/>
    </source>
</evidence>
<protein>
    <submittedName>
        <fullName evidence="2">Uncharacterized protein</fullName>
    </submittedName>
</protein>
<accession>A0A8K0JMZ8</accession>
<comment type="caution">
    <text evidence="2">The sequence shown here is derived from an EMBL/GenBank/DDBJ whole genome shotgun (WGS) entry which is preliminary data.</text>
</comment>
<sequence>MKERLDPLLESRNCEMNPTTVEEAPALIPTGIPLSYLLPPNNIVNIEPHGCPTVLCGPMPASTVLHLAISHNVTSKDYARLASLRGSVMQQDTMPVETPTDKRRYTWVITSSRAMLHSKLAGEDEPFLREHGGHPVVKEALNRTEFRYCQTAEQCLLLLSLLHGPPSSTGGTDPAMEDEPREPDSMAEHPTLFIAYDLLRLFLADPSAVEAEEKEGDVDMEGGVSKVELRQGVTIEDYMQSMACLRSTVSQISPNSPPELLILEPSLPPEDLKFPLATSTSRGGRAGGQGQKNDRPGVKDALRWLFGVDQVWDVEYSAEPEASKPVIEKVGKGKLTIRTPASV</sequence>
<proteinExistence type="predicted"/>
<name>A0A8K0JMZ8_9TREE</name>
<evidence type="ECO:0000313" key="3">
    <source>
        <dbReference type="Proteomes" id="UP000812966"/>
    </source>
</evidence>
<dbReference type="EMBL" id="JABELV010000034">
    <property type="protein sequence ID" value="KAG7562320.1"/>
    <property type="molecule type" value="Genomic_DNA"/>
</dbReference>